<dbReference type="AlphaFoldDB" id="A0A8J6DIH9"/>
<dbReference type="Pfam" id="PF03868">
    <property type="entry name" value="Ribosomal_L6e_N"/>
    <property type="match status" value="1"/>
</dbReference>
<name>A0A8J6DIH9_GALPY</name>
<dbReference type="GO" id="GO:0003735">
    <property type="term" value="F:structural constituent of ribosome"/>
    <property type="evidence" value="ECO:0007669"/>
    <property type="project" value="InterPro"/>
</dbReference>
<dbReference type="GO" id="GO:0006412">
    <property type="term" value="P:translation"/>
    <property type="evidence" value="ECO:0007669"/>
    <property type="project" value="InterPro"/>
</dbReference>
<feature type="domain" description="Large ribosomal subunit protein uL6 N-terminal" evidence="1">
    <location>
        <begin position="33"/>
        <end position="68"/>
    </location>
</feature>
<dbReference type="InterPro" id="IPR005568">
    <property type="entry name" value="Ribosomal_uL6_N"/>
</dbReference>
<reference evidence="2" key="1">
    <citation type="journal article" date="2021" name="Evol. Appl.">
        <title>The genome of the Pyrenean desman and the effects of bottlenecks and inbreeding on the genomic landscape of an endangered species.</title>
        <authorList>
            <person name="Escoda L."/>
            <person name="Castresana J."/>
        </authorList>
    </citation>
    <scope>NUCLEOTIDE SEQUENCE</scope>
    <source>
        <strain evidence="2">IBE-C5619</strain>
    </source>
</reference>
<evidence type="ECO:0000313" key="2">
    <source>
        <dbReference type="EMBL" id="KAG8507353.1"/>
    </source>
</evidence>
<dbReference type="EMBL" id="JAGFMF010012105">
    <property type="protein sequence ID" value="KAG8507353.1"/>
    <property type="molecule type" value="Genomic_DNA"/>
</dbReference>
<evidence type="ECO:0000313" key="3">
    <source>
        <dbReference type="Proteomes" id="UP000700334"/>
    </source>
</evidence>
<sequence>MAGEKVEKPLLKRRNLKPMCFNAGGKFKKAKLRGIGRYSRKARYKRKYSAVKSKIKKKNKKVLATITKAVW</sequence>
<gene>
    <name evidence="2" type="ORF">J0S82_009305</name>
</gene>
<evidence type="ECO:0000259" key="1">
    <source>
        <dbReference type="Pfam" id="PF03868"/>
    </source>
</evidence>
<proteinExistence type="predicted"/>
<comment type="caution">
    <text evidence="2">The sequence shown here is derived from an EMBL/GenBank/DDBJ whole genome shotgun (WGS) entry which is preliminary data.</text>
</comment>
<keyword evidence="3" id="KW-1185">Reference proteome</keyword>
<dbReference type="Proteomes" id="UP000700334">
    <property type="component" value="Unassembled WGS sequence"/>
</dbReference>
<protein>
    <recommendedName>
        <fullName evidence="1">Large ribosomal subunit protein uL6 N-terminal domain-containing protein</fullName>
    </recommendedName>
</protein>
<accession>A0A8J6DIH9</accession>
<dbReference type="GO" id="GO:0005840">
    <property type="term" value="C:ribosome"/>
    <property type="evidence" value="ECO:0007669"/>
    <property type="project" value="InterPro"/>
</dbReference>
<organism evidence="2 3">
    <name type="scientific">Galemys pyrenaicus</name>
    <name type="common">Iberian desman</name>
    <name type="synonym">Pyrenean desman</name>
    <dbReference type="NCBI Taxonomy" id="202257"/>
    <lineage>
        <taxon>Eukaryota</taxon>
        <taxon>Metazoa</taxon>
        <taxon>Chordata</taxon>
        <taxon>Craniata</taxon>
        <taxon>Vertebrata</taxon>
        <taxon>Euteleostomi</taxon>
        <taxon>Mammalia</taxon>
        <taxon>Eutheria</taxon>
        <taxon>Laurasiatheria</taxon>
        <taxon>Eulipotyphla</taxon>
        <taxon>Talpidae</taxon>
        <taxon>Galemys</taxon>
    </lineage>
</organism>
<feature type="non-terminal residue" evidence="2">
    <location>
        <position position="1"/>
    </location>
</feature>